<evidence type="ECO:0000313" key="1">
    <source>
        <dbReference type="EMBL" id="AKI80085.1"/>
    </source>
</evidence>
<sequence length="292" mass="33827">MNNYFDAGNFNTVFNNPNQMSVHGYDPKSGFNNHGFMNRNNLLSNNLCNNLLDEEITEYSVLIDSKDRNYQVYPDPFKYTVKFNPLRRTTEIIDGEKVVNEEPMPVINDNFKNVKYIRLESIILPFYTKIRFVDEDIDGDIVQRAKVNTSKPLTDNLYVLMRIEEFKGVNYKSSNDVLAESFAVIYFDNKISNTHYEGKCNGGIKIFPSDKLGTINSLKISFVSPYGEEINCDHLMKEIKSNMICNCDDPEGDEYTDCFKHNLFHPLNPIFQHHVHFKIGVVTPRLNKLNFN</sequence>
<keyword evidence="2" id="KW-1185">Reference proteome</keyword>
<reference evidence="1 2" key="1">
    <citation type="submission" date="2014-10" db="EMBL/GenBank/DDBJ databases">
        <title>Pan-genome analysis of Brazilian lineage A amoebal mimiviruses.</title>
        <authorList>
            <person name="Assis F.L."/>
            <person name="Abrahao J.S."/>
            <person name="Kroon E.G."/>
            <person name="Dornas F.P."/>
            <person name="Andrade K.R."/>
            <person name="Borato P.V.M."/>
            <person name="Pilotto M.R."/>
            <person name="Benamar S."/>
            <person name="LaScola B."/>
            <person name="Colson P."/>
        </authorList>
    </citation>
    <scope>NUCLEOTIDE SEQUENCE [LARGE SCALE GENOMIC DNA]</scope>
    <source>
        <strain evidence="1 2">Kroon</strain>
    </source>
</reference>
<dbReference type="Proteomes" id="UP000240461">
    <property type="component" value="Segment"/>
</dbReference>
<name>A0A0G2Y2V7_9VIRU</name>
<dbReference type="KEGG" id="vg:9924971"/>
<accession>E3W034</accession>
<organism evidence="1 2">
    <name type="scientific">Acanthamoeba polyphaga mimivirus Kroon</name>
    <dbReference type="NCBI Taxonomy" id="3069720"/>
    <lineage>
        <taxon>Viruses</taxon>
        <taxon>Varidnaviria</taxon>
        <taxon>Bamfordvirae</taxon>
        <taxon>Nucleocytoviricota</taxon>
        <taxon>Megaviricetes</taxon>
        <taxon>Imitervirales</taxon>
        <taxon>Mimiviridae</taxon>
        <taxon>Megamimivirinae</taxon>
        <taxon>Mimivirus</taxon>
        <taxon>Mimivirus lagoaense</taxon>
    </lineage>
</organism>
<protein>
    <submittedName>
        <fullName evidence="1">Uncharacterized protein</fullName>
    </submittedName>
</protein>
<dbReference type="OrthoDB" id="9572at10239"/>
<dbReference type="EMBL" id="KM982402">
    <property type="protein sequence ID" value="AKI80085.1"/>
    <property type="molecule type" value="Genomic_DNA"/>
</dbReference>
<evidence type="ECO:0000313" key="2">
    <source>
        <dbReference type="Proteomes" id="UP000240461"/>
    </source>
</evidence>
<proteinExistence type="predicted"/>
<accession>A0A0G2Y2V7</accession>